<protein>
    <submittedName>
        <fullName evidence="1">(northern house mosquito) hypothetical protein</fullName>
    </submittedName>
</protein>
<name>A0A8D8A3B7_CULPI</name>
<reference evidence="1" key="1">
    <citation type="submission" date="2021-05" db="EMBL/GenBank/DDBJ databases">
        <authorList>
            <person name="Alioto T."/>
            <person name="Alioto T."/>
            <person name="Gomez Garrido J."/>
        </authorList>
    </citation>
    <scope>NUCLEOTIDE SEQUENCE</scope>
</reference>
<proteinExistence type="predicted"/>
<evidence type="ECO:0000313" key="1">
    <source>
        <dbReference type="EMBL" id="CAG6449559.1"/>
    </source>
</evidence>
<sequence>MYDDFYSQDEFLDEKCNIRLTVKCVVFGKKMYGKISKFLWYRCITTPLFYGKIPKYDANYLKKRCCLLLKHCQNDNIFYRFVTLKFTVSSSEIFMREYPFFIVISQNKIYSMVKKHNGYCRIMVKITIEFIV</sequence>
<dbReference type="EMBL" id="HBUE01013494">
    <property type="protein sequence ID" value="CAG6449559.1"/>
    <property type="molecule type" value="Transcribed_RNA"/>
</dbReference>
<accession>A0A8D8A3B7</accession>
<organism evidence="1">
    <name type="scientific">Culex pipiens</name>
    <name type="common">House mosquito</name>
    <dbReference type="NCBI Taxonomy" id="7175"/>
    <lineage>
        <taxon>Eukaryota</taxon>
        <taxon>Metazoa</taxon>
        <taxon>Ecdysozoa</taxon>
        <taxon>Arthropoda</taxon>
        <taxon>Hexapoda</taxon>
        <taxon>Insecta</taxon>
        <taxon>Pterygota</taxon>
        <taxon>Neoptera</taxon>
        <taxon>Endopterygota</taxon>
        <taxon>Diptera</taxon>
        <taxon>Nematocera</taxon>
        <taxon>Culicoidea</taxon>
        <taxon>Culicidae</taxon>
        <taxon>Culicinae</taxon>
        <taxon>Culicini</taxon>
        <taxon>Culex</taxon>
        <taxon>Culex</taxon>
    </lineage>
</organism>
<dbReference type="AlphaFoldDB" id="A0A8D8A3B7"/>